<dbReference type="Proteomes" id="UP000315235">
    <property type="component" value="Unassembled WGS sequence"/>
</dbReference>
<comment type="caution">
    <text evidence="3">The sequence shown here is derived from an EMBL/GenBank/DDBJ whole genome shotgun (WGS) entry which is preliminary data.</text>
</comment>
<name>A0A553GZT9_9PSED</name>
<evidence type="ECO:0000313" key="4">
    <source>
        <dbReference type="Proteomes" id="UP000315235"/>
    </source>
</evidence>
<feature type="compositionally biased region" description="Polar residues" evidence="1">
    <location>
        <begin position="1"/>
        <end position="30"/>
    </location>
</feature>
<dbReference type="Pfam" id="PF14411">
    <property type="entry name" value="LHH"/>
    <property type="match status" value="1"/>
</dbReference>
<sequence>MKNGSPQQVQLHHSRQQSVGPLFEVTTSTHRAGKGKGREAMHPYGNSKNPEFPVDRDAFDIDRKQYWKDRAAAEKIKRAGGC</sequence>
<feature type="domain" description="LHH" evidence="2">
    <location>
        <begin position="7"/>
        <end position="71"/>
    </location>
</feature>
<dbReference type="OrthoDB" id="9790727at2"/>
<dbReference type="InterPro" id="IPR026834">
    <property type="entry name" value="LHH"/>
</dbReference>
<evidence type="ECO:0000256" key="1">
    <source>
        <dbReference type="SAM" id="MobiDB-lite"/>
    </source>
</evidence>
<accession>A0A553GZT9</accession>
<evidence type="ECO:0000259" key="2">
    <source>
        <dbReference type="Pfam" id="PF14411"/>
    </source>
</evidence>
<proteinExistence type="predicted"/>
<feature type="region of interest" description="Disordered" evidence="1">
    <location>
        <begin position="1"/>
        <end position="55"/>
    </location>
</feature>
<dbReference type="AlphaFoldDB" id="A0A553GZT9"/>
<protein>
    <recommendedName>
        <fullName evidence="2">LHH domain-containing protein</fullName>
    </recommendedName>
</protein>
<evidence type="ECO:0000313" key="3">
    <source>
        <dbReference type="EMBL" id="TRX75017.1"/>
    </source>
</evidence>
<dbReference type="EMBL" id="VJOY01000006">
    <property type="protein sequence ID" value="TRX75017.1"/>
    <property type="molecule type" value="Genomic_DNA"/>
</dbReference>
<reference evidence="3 4" key="1">
    <citation type="submission" date="2019-07" db="EMBL/GenBank/DDBJ databases">
        <title>Pseudomonas mangiferae sp. nov., isolated from bark of mango tree in Thailand.</title>
        <authorList>
            <person name="Srisuk N."/>
            <person name="Anurat P."/>
        </authorList>
    </citation>
    <scope>NUCLEOTIDE SEQUENCE [LARGE SCALE GENOMIC DNA]</scope>
    <source>
        <strain evidence="3 4">DMKU_BBB3-04</strain>
    </source>
</reference>
<keyword evidence="4" id="KW-1185">Reference proteome</keyword>
<organism evidence="3 4">
    <name type="scientific">Pseudomonas mangiferae</name>
    <dbReference type="NCBI Taxonomy" id="2593654"/>
    <lineage>
        <taxon>Bacteria</taxon>
        <taxon>Pseudomonadati</taxon>
        <taxon>Pseudomonadota</taxon>
        <taxon>Gammaproteobacteria</taxon>
        <taxon>Pseudomonadales</taxon>
        <taxon>Pseudomonadaceae</taxon>
        <taxon>Pseudomonas</taxon>
    </lineage>
</organism>
<gene>
    <name evidence="3" type="ORF">FM069_09500</name>
</gene>